<feature type="domain" description="Outer membrane protein beta-barrel" evidence="3">
    <location>
        <begin position="7"/>
        <end position="183"/>
    </location>
</feature>
<reference evidence="4 5" key="1">
    <citation type="submission" date="2016-11" db="EMBL/GenBank/DDBJ databases">
        <authorList>
            <person name="Jaros S."/>
            <person name="Januszkiewicz K."/>
            <person name="Wedrychowicz H."/>
        </authorList>
    </citation>
    <scope>NUCLEOTIDE SEQUENCE [LARGE SCALE GENOMIC DNA]</scope>
    <source>
        <strain evidence="4 5">DSM 25660</strain>
    </source>
</reference>
<keyword evidence="5" id="KW-1185">Reference proteome</keyword>
<accession>A0A1M5A015</accession>
<feature type="signal peptide" evidence="2">
    <location>
        <begin position="1"/>
        <end position="19"/>
    </location>
</feature>
<sequence>MKKLFLVAAVALMSWNGNAQDKESKGLEGAWWAGGQVSFSKDDNGTSETTSSTFVPVVGYFITPDVTLGIGIGSISSKTETTGTPSLTTAETSTFIVQPLVRKYWSLGGKFYFFGQASLPMTFGKDKISDDKITSVGLDIAPGFDFFVNKWMTVETSFSLFNATSTSNKPNVGDSTSDFSVNFNPFDLNPGTRTVGGLRVGVKFLF</sequence>
<evidence type="ECO:0000256" key="1">
    <source>
        <dbReference type="ARBA" id="ARBA00022729"/>
    </source>
</evidence>
<dbReference type="RefSeq" id="WP_073362596.1">
    <property type="nucleotide sequence ID" value="NZ_FQVQ01000005.1"/>
</dbReference>
<dbReference type="InterPro" id="IPR011250">
    <property type="entry name" value="OMP/PagP_B-barrel"/>
</dbReference>
<dbReference type="Proteomes" id="UP000184147">
    <property type="component" value="Unassembled WGS sequence"/>
</dbReference>
<dbReference type="Pfam" id="PF13505">
    <property type="entry name" value="OMP_b-brl"/>
    <property type="match status" value="1"/>
</dbReference>
<dbReference type="AlphaFoldDB" id="A0A1M5A015"/>
<organism evidence="4 5">
    <name type="scientific">Flavobacterium fontis</name>
    <dbReference type="NCBI Taxonomy" id="1124188"/>
    <lineage>
        <taxon>Bacteria</taxon>
        <taxon>Pseudomonadati</taxon>
        <taxon>Bacteroidota</taxon>
        <taxon>Flavobacteriia</taxon>
        <taxon>Flavobacteriales</taxon>
        <taxon>Flavobacteriaceae</taxon>
        <taxon>Flavobacterium</taxon>
    </lineage>
</organism>
<keyword evidence="1 2" id="KW-0732">Signal</keyword>
<name>A0A1M5A015_9FLAO</name>
<dbReference type="EMBL" id="FQVQ01000005">
    <property type="protein sequence ID" value="SHF23643.1"/>
    <property type="molecule type" value="Genomic_DNA"/>
</dbReference>
<dbReference type="InterPro" id="IPR027385">
    <property type="entry name" value="Beta-barrel_OMP"/>
</dbReference>
<feature type="chain" id="PRO_5012138131" description="Outer membrane protein beta-barrel domain-containing protein" evidence="2">
    <location>
        <begin position="20"/>
        <end position="206"/>
    </location>
</feature>
<protein>
    <recommendedName>
        <fullName evidence="3">Outer membrane protein beta-barrel domain-containing protein</fullName>
    </recommendedName>
</protein>
<dbReference type="OrthoDB" id="945117at2"/>
<dbReference type="SUPFAM" id="SSF56925">
    <property type="entry name" value="OMPA-like"/>
    <property type="match status" value="1"/>
</dbReference>
<proteinExistence type="predicted"/>
<gene>
    <name evidence="4" type="ORF">SAMN05444377_10593</name>
</gene>
<dbReference type="STRING" id="1124188.SAMN05444377_10593"/>
<evidence type="ECO:0000256" key="2">
    <source>
        <dbReference type="SAM" id="SignalP"/>
    </source>
</evidence>
<evidence type="ECO:0000259" key="3">
    <source>
        <dbReference type="Pfam" id="PF13505"/>
    </source>
</evidence>
<evidence type="ECO:0000313" key="4">
    <source>
        <dbReference type="EMBL" id="SHF23643.1"/>
    </source>
</evidence>
<evidence type="ECO:0000313" key="5">
    <source>
        <dbReference type="Proteomes" id="UP000184147"/>
    </source>
</evidence>